<sequence length="127" mass="13237">MFTLKTASLSLVATVSLLAAPASAETGGIPNFRSIEFGPDPAGMVDDVRANLAARLPAGSSIADARALLRGAGAHCRAPKASGGMRCRYSDIQIQDDIMQDVSWTVNVGTVDDKVLSFTVTRDPASD</sequence>
<evidence type="ECO:0000313" key="3">
    <source>
        <dbReference type="Proteomes" id="UP001210865"/>
    </source>
</evidence>
<dbReference type="RefSeq" id="WP_270079029.1">
    <property type="nucleotide sequence ID" value="NZ_CP115174.1"/>
</dbReference>
<reference evidence="2 3" key="1">
    <citation type="submission" date="2022-12" db="EMBL/GenBank/DDBJ databases">
        <title>Sphingomonas abieness sp. nov., an endophytic bacterium isolated from Abies koreana.</title>
        <authorList>
            <person name="Jiang L."/>
            <person name="Lee J."/>
        </authorList>
    </citation>
    <scope>NUCLEOTIDE SEQUENCE [LARGE SCALE GENOMIC DNA]</scope>
    <source>
        <strain evidence="3">PAMB 00755</strain>
    </source>
</reference>
<organism evidence="2 3">
    <name type="scientific">Sphingomonas abietis</name>
    <dbReference type="NCBI Taxonomy" id="3012344"/>
    <lineage>
        <taxon>Bacteria</taxon>
        <taxon>Pseudomonadati</taxon>
        <taxon>Pseudomonadota</taxon>
        <taxon>Alphaproteobacteria</taxon>
        <taxon>Sphingomonadales</taxon>
        <taxon>Sphingomonadaceae</taxon>
        <taxon>Sphingomonas</taxon>
    </lineage>
</organism>
<dbReference type="EMBL" id="CP115174">
    <property type="protein sequence ID" value="WBO24403.1"/>
    <property type="molecule type" value="Genomic_DNA"/>
</dbReference>
<keyword evidence="1" id="KW-0732">Signal</keyword>
<proteinExistence type="predicted"/>
<evidence type="ECO:0000256" key="1">
    <source>
        <dbReference type="SAM" id="SignalP"/>
    </source>
</evidence>
<keyword evidence="3" id="KW-1185">Reference proteome</keyword>
<evidence type="ECO:0000313" key="2">
    <source>
        <dbReference type="EMBL" id="WBO24403.1"/>
    </source>
</evidence>
<accession>A0ABY7NUT2</accession>
<feature type="signal peptide" evidence="1">
    <location>
        <begin position="1"/>
        <end position="24"/>
    </location>
</feature>
<gene>
    <name evidence="2" type="ORF">PBT88_10020</name>
</gene>
<feature type="chain" id="PRO_5045229438" evidence="1">
    <location>
        <begin position="25"/>
        <end position="127"/>
    </location>
</feature>
<name>A0ABY7NUT2_9SPHN</name>
<dbReference type="Proteomes" id="UP001210865">
    <property type="component" value="Chromosome"/>
</dbReference>
<protein>
    <submittedName>
        <fullName evidence="2">Uncharacterized protein</fullName>
    </submittedName>
</protein>